<proteinExistence type="predicted"/>
<name>A0A4Q0MAE3_9SPHI</name>
<dbReference type="Gene3D" id="2.70.98.10">
    <property type="match status" value="1"/>
</dbReference>
<dbReference type="InterPro" id="IPR005887">
    <property type="entry name" value="GH92_a_mannosidase_put"/>
</dbReference>
<dbReference type="Gene3D" id="1.20.1050.60">
    <property type="entry name" value="alpha-1,2-mannosidase"/>
    <property type="match status" value="1"/>
</dbReference>
<dbReference type="InterPro" id="IPR041371">
    <property type="entry name" value="GH92_N"/>
</dbReference>
<dbReference type="InterPro" id="IPR050883">
    <property type="entry name" value="PNGase"/>
</dbReference>
<dbReference type="InterPro" id="IPR012939">
    <property type="entry name" value="Glyco_hydro_92"/>
</dbReference>
<evidence type="ECO:0000256" key="4">
    <source>
        <dbReference type="SAM" id="SignalP"/>
    </source>
</evidence>
<dbReference type="GO" id="GO:0005829">
    <property type="term" value="C:cytosol"/>
    <property type="evidence" value="ECO:0007669"/>
    <property type="project" value="TreeGrafter"/>
</dbReference>
<feature type="signal peptide" evidence="4">
    <location>
        <begin position="1"/>
        <end position="19"/>
    </location>
</feature>
<dbReference type="SUPFAM" id="SSF48208">
    <property type="entry name" value="Six-hairpin glycosidases"/>
    <property type="match status" value="1"/>
</dbReference>
<dbReference type="Gene3D" id="1.20.1610.10">
    <property type="entry name" value="alpha-1,2-mannosidases domains"/>
    <property type="match status" value="1"/>
</dbReference>
<keyword evidence="4" id="KW-0732">Signal</keyword>
<dbReference type="InterPro" id="IPR008928">
    <property type="entry name" value="6-hairpin_glycosidase_sf"/>
</dbReference>
<gene>
    <name evidence="7" type="ORF">EKH83_10100</name>
</gene>
<dbReference type="NCBIfam" id="TIGR01180">
    <property type="entry name" value="aman2_put"/>
    <property type="match status" value="1"/>
</dbReference>
<dbReference type="PANTHER" id="PTHR12143">
    <property type="entry name" value="PEPTIDE N-GLYCANASE PNGASE -RELATED"/>
    <property type="match status" value="1"/>
</dbReference>
<keyword evidence="3" id="KW-0106">Calcium</keyword>
<dbReference type="FunFam" id="3.30.2080.10:FF:000001">
    <property type="entry name" value="Alpha-1,2-mannosidase subfamily"/>
    <property type="match status" value="1"/>
</dbReference>
<evidence type="ECO:0000313" key="8">
    <source>
        <dbReference type="Proteomes" id="UP000290848"/>
    </source>
</evidence>
<evidence type="ECO:0000259" key="6">
    <source>
        <dbReference type="Pfam" id="PF17678"/>
    </source>
</evidence>
<dbReference type="AlphaFoldDB" id="A0A4Q0MAE3"/>
<feature type="chain" id="PRO_5020215742" evidence="4">
    <location>
        <begin position="20"/>
        <end position="763"/>
    </location>
</feature>
<dbReference type="RefSeq" id="WP_128769290.1">
    <property type="nucleotide sequence ID" value="NZ_RXOC01000005.1"/>
</dbReference>
<protein>
    <submittedName>
        <fullName evidence="7">Glycoside hydrolase family 92 protein</fullName>
    </submittedName>
</protein>
<evidence type="ECO:0000256" key="2">
    <source>
        <dbReference type="ARBA" id="ARBA00011245"/>
    </source>
</evidence>
<dbReference type="Gene3D" id="3.30.2080.10">
    <property type="entry name" value="GH92 mannosidase domain"/>
    <property type="match status" value="1"/>
</dbReference>
<comment type="cofactor">
    <cofactor evidence="1">
        <name>Ca(2+)</name>
        <dbReference type="ChEBI" id="CHEBI:29108"/>
    </cofactor>
</comment>
<dbReference type="GO" id="GO:0030246">
    <property type="term" value="F:carbohydrate binding"/>
    <property type="evidence" value="ECO:0007669"/>
    <property type="project" value="InterPro"/>
</dbReference>
<evidence type="ECO:0000313" key="7">
    <source>
        <dbReference type="EMBL" id="RXF70217.1"/>
    </source>
</evidence>
<sequence>MTKKLLTTLLICASFRLAAQTVNQVTDPVEYVNPLMGTASKPSLSNGNTYPAVAVPWGMNFWTPQTGNMGDGWAYTYDAEKIRGFKQTHQPSPWMNDYGQFSIMPVTGKMKFTQDERASWFSHKAEVSKPYYYSVYLADADVTTELTPTERAAQFRFTFPKADSSFIVVDAFDKGSYIKIIPSERKIVGYSTRYSRGPLPNFKNYFVIYIDKAFSISKSWDSKTLKNELELEAGHAGAIIGFKTIKGEKVNLKVASSFISIDQAELNLKRELANDSFDATMAKAKALWNKRLSAITVEGGSVDQVRTFYSCLYRTLFFPHKMYELDASNKIVHYSPYNGKTLPGYMFAGTGFWDTFRALYPFLNLMYPSINKEMQEGLINDYKEGGWLPEWSSPGYADIMIGNNSASVVADAYIKGLRGYDINTLYEALIHGANNEGPITAVGRKGVEYYNKLGYVPYDVNINENAARTLEYAYDDFAIYQLGKALGRPKSETDLYAKRSQNYRNLFDPATGLMRAKKKDGSFQTPFNPFKWGDAFTEGNSWHYSWSVFQDVQGLADLMGGEDKFVMKLDSVFSLPPIFDESGYGGVIHEIREMQIANMGQYAHGNQPIQHMIYLYNYAGAPWKTQYWARETMNRMYKATPDGYCGDEDNGQTSAWYIFSALGFYPVTPGVDQYVLGAPLFKKATLKLENGKQIVINAPNNSDANRYVNSLMLNGKPYSKNWFSHSELQKGAVINYNMSAAPNEKRGINKADYPYSFSNDKNK</sequence>
<comment type="subunit">
    <text evidence="2">Monomer.</text>
</comment>
<dbReference type="FunFam" id="1.20.1050.60:FF:000001">
    <property type="entry name" value="Putative alpha-1,2-mannosidase"/>
    <property type="match status" value="1"/>
</dbReference>
<reference evidence="7 8" key="1">
    <citation type="submission" date="2018-12" db="EMBL/GenBank/DDBJ databases">
        <title>The Draft Genome Sequence of the Soil Bacterium Pedobacter tournemirensis R1.</title>
        <authorList>
            <person name="He J."/>
        </authorList>
    </citation>
    <scope>NUCLEOTIDE SEQUENCE [LARGE SCALE GENOMIC DNA]</scope>
    <source>
        <strain evidence="7 8">R1</strain>
    </source>
</reference>
<evidence type="ECO:0000256" key="3">
    <source>
        <dbReference type="ARBA" id="ARBA00022837"/>
    </source>
</evidence>
<keyword evidence="7" id="KW-0378">Hydrolase</keyword>
<dbReference type="Proteomes" id="UP000290848">
    <property type="component" value="Unassembled WGS sequence"/>
</dbReference>
<dbReference type="GO" id="GO:0006516">
    <property type="term" value="P:glycoprotein catabolic process"/>
    <property type="evidence" value="ECO:0007669"/>
    <property type="project" value="TreeGrafter"/>
</dbReference>
<dbReference type="FunFam" id="1.20.1610.10:FF:000001">
    <property type="entry name" value="Putative alpha-1,2-mannosidase"/>
    <property type="match status" value="1"/>
</dbReference>
<evidence type="ECO:0000259" key="5">
    <source>
        <dbReference type="Pfam" id="PF07971"/>
    </source>
</evidence>
<comment type="caution">
    <text evidence="7">The sequence shown here is derived from an EMBL/GenBank/DDBJ whole genome shotgun (WGS) entry which is preliminary data.</text>
</comment>
<accession>A0A4Q0MAE3</accession>
<dbReference type="GO" id="GO:0000224">
    <property type="term" value="F:peptide-N4-(N-acetyl-beta-glucosaminyl)asparagine amidase activity"/>
    <property type="evidence" value="ECO:0007669"/>
    <property type="project" value="TreeGrafter"/>
</dbReference>
<evidence type="ECO:0000256" key="1">
    <source>
        <dbReference type="ARBA" id="ARBA00001913"/>
    </source>
</evidence>
<dbReference type="EMBL" id="RXOC01000005">
    <property type="protein sequence ID" value="RXF70217.1"/>
    <property type="molecule type" value="Genomic_DNA"/>
</dbReference>
<dbReference type="InterPro" id="IPR014718">
    <property type="entry name" value="GH-type_carb-bd"/>
</dbReference>
<dbReference type="GO" id="GO:0005975">
    <property type="term" value="P:carbohydrate metabolic process"/>
    <property type="evidence" value="ECO:0007669"/>
    <property type="project" value="InterPro"/>
</dbReference>
<feature type="domain" description="Glycosyl hydrolase family 92" evidence="5">
    <location>
        <begin position="263"/>
        <end position="739"/>
    </location>
</feature>
<feature type="domain" description="Glycosyl hydrolase family 92 N-terminal" evidence="6">
    <location>
        <begin position="31"/>
        <end position="257"/>
    </location>
</feature>
<dbReference type="Pfam" id="PF17678">
    <property type="entry name" value="Glyco_hydro_92N"/>
    <property type="match status" value="1"/>
</dbReference>
<organism evidence="7 8">
    <name type="scientific">Arcticibacter tournemirensis</name>
    <dbReference type="NCBI Taxonomy" id="699437"/>
    <lineage>
        <taxon>Bacteria</taxon>
        <taxon>Pseudomonadati</taxon>
        <taxon>Bacteroidota</taxon>
        <taxon>Sphingobacteriia</taxon>
        <taxon>Sphingobacteriales</taxon>
        <taxon>Sphingobacteriaceae</taxon>
        <taxon>Arcticibacter</taxon>
    </lineage>
</organism>
<dbReference type="PANTHER" id="PTHR12143:SF43">
    <property type="entry name" value="PUTATIVE-RELATED"/>
    <property type="match status" value="1"/>
</dbReference>
<dbReference type="Pfam" id="PF07971">
    <property type="entry name" value="Glyco_hydro_92"/>
    <property type="match status" value="1"/>
</dbReference>